<accession>A0A5B7FY68</accession>
<name>A0A5B7FY68_PORTR</name>
<evidence type="ECO:0000313" key="3">
    <source>
        <dbReference type="Proteomes" id="UP000324222"/>
    </source>
</evidence>
<feature type="compositionally biased region" description="Polar residues" evidence="1">
    <location>
        <begin position="66"/>
        <end position="77"/>
    </location>
</feature>
<evidence type="ECO:0000313" key="2">
    <source>
        <dbReference type="EMBL" id="MPC49943.1"/>
    </source>
</evidence>
<sequence length="97" mass="10407">MGRENQITESVGGEANEGRRRDGEQDTIGEGLNHQRAEGGRASGVGREGREGETSDKEAVEVRPQPISTIPGLTTSPRPHLTPHSPGWKQVDLLITA</sequence>
<protein>
    <submittedName>
        <fullName evidence="2">Uncharacterized protein</fullName>
    </submittedName>
</protein>
<reference evidence="2 3" key="1">
    <citation type="submission" date="2019-05" db="EMBL/GenBank/DDBJ databases">
        <title>Another draft genome of Portunus trituberculatus and its Hox gene families provides insights of decapod evolution.</title>
        <authorList>
            <person name="Jeong J.-H."/>
            <person name="Song I."/>
            <person name="Kim S."/>
            <person name="Choi T."/>
            <person name="Kim D."/>
            <person name="Ryu S."/>
            <person name="Kim W."/>
        </authorList>
    </citation>
    <scope>NUCLEOTIDE SEQUENCE [LARGE SCALE GENOMIC DNA]</scope>
    <source>
        <tissue evidence="2">Muscle</tissue>
    </source>
</reference>
<evidence type="ECO:0000256" key="1">
    <source>
        <dbReference type="SAM" id="MobiDB-lite"/>
    </source>
</evidence>
<comment type="caution">
    <text evidence="2">The sequence shown here is derived from an EMBL/GenBank/DDBJ whole genome shotgun (WGS) entry which is preliminary data.</text>
</comment>
<proteinExistence type="predicted"/>
<feature type="compositionally biased region" description="Basic and acidic residues" evidence="1">
    <location>
        <begin position="47"/>
        <end position="61"/>
    </location>
</feature>
<dbReference type="AlphaFoldDB" id="A0A5B7FY68"/>
<dbReference type="Proteomes" id="UP000324222">
    <property type="component" value="Unassembled WGS sequence"/>
</dbReference>
<organism evidence="2 3">
    <name type="scientific">Portunus trituberculatus</name>
    <name type="common">Swimming crab</name>
    <name type="synonym">Neptunus trituberculatus</name>
    <dbReference type="NCBI Taxonomy" id="210409"/>
    <lineage>
        <taxon>Eukaryota</taxon>
        <taxon>Metazoa</taxon>
        <taxon>Ecdysozoa</taxon>
        <taxon>Arthropoda</taxon>
        <taxon>Crustacea</taxon>
        <taxon>Multicrustacea</taxon>
        <taxon>Malacostraca</taxon>
        <taxon>Eumalacostraca</taxon>
        <taxon>Eucarida</taxon>
        <taxon>Decapoda</taxon>
        <taxon>Pleocyemata</taxon>
        <taxon>Brachyura</taxon>
        <taxon>Eubrachyura</taxon>
        <taxon>Portunoidea</taxon>
        <taxon>Portunidae</taxon>
        <taxon>Portuninae</taxon>
        <taxon>Portunus</taxon>
    </lineage>
</organism>
<dbReference type="EMBL" id="VSRR010009192">
    <property type="protein sequence ID" value="MPC49943.1"/>
    <property type="molecule type" value="Genomic_DNA"/>
</dbReference>
<keyword evidence="3" id="KW-1185">Reference proteome</keyword>
<gene>
    <name evidence="2" type="ORF">E2C01_043759</name>
</gene>
<feature type="region of interest" description="Disordered" evidence="1">
    <location>
        <begin position="1"/>
        <end position="97"/>
    </location>
</feature>